<proteinExistence type="inferred from homology"/>
<feature type="transmembrane region" description="Helical" evidence="11">
    <location>
        <begin position="73"/>
        <end position="99"/>
    </location>
</feature>
<evidence type="ECO:0000256" key="7">
    <source>
        <dbReference type="ARBA" id="ARBA00022989"/>
    </source>
</evidence>
<reference evidence="12 13" key="1">
    <citation type="journal article" date="2021" name="Nat. Commun.">
        <title>Reductive evolution and unique predatory mode in the CPR bacterium Vampirococcus lugosii.</title>
        <authorList>
            <person name="Moreira D."/>
            <person name="Zivanovic Y."/>
            <person name="Lopez-Archilla A.I."/>
            <person name="Iniesto M."/>
            <person name="Lopez-Garcia P."/>
        </authorList>
    </citation>
    <scope>NUCLEOTIDE SEQUENCE [LARGE SCALE GENOMIC DNA]</scope>
    <source>
        <strain evidence="12">Chiprana</strain>
    </source>
</reference>
<keyword evidence="6" id="KW-0375">Hydrogen ion transport</keyword>
<dbReference type="Proteomes" id="UP000680365">
    <property type="component" value="Unassembled WGS sequence"/>
</dbReference>
<name>A0ABS5QKL5_9BACT</name>
<dbReference type="InterPro" id="IPR023011">
    <property type="entry name" value="ATP_synth_F0_asu_AS"/>
</dbReference>
<evidence type="ECO:0000256" key="9">
    <source>
        <dbReference type="ARBA" id="ARBA00023136"/>
    </source>
</evidence>
<dbReference type="InterPro" id="IPR000568">
    <property type="entry name" value="ATP_synth_F0_asu"/>
</dbReference>
<organism evidence="12 13">
    <name type="scientific">Candidatus Vampirococcus lugosii</name>
    <dbReference type="NCBI Taxonomy" id="2789015"/>
    <lineage>
        <taxon>Bacteria</taxon>
        <taxon>Candidatus Absconditibacteriota</taxon>
        <taxon>Vampirococcus</taxon>
    </lineage>
</organism>
<keyword evidence="7 11" id="KW-1133">Transmembrane helix</keyword>
<feature type="transmembrane region" description="Helical" evidence="11">
    <location>
        <begin position="120"/>
        <end position="139"/>
    </location>
</feature>
<evidence type="ECO:0000256" key="2">
    <source>
        <dbReference type="ARBA" id="ARBA00006810"/>
    </source>
</evidence>
<sequence length="276" mass="31417">MESVFEAFLSFYLNPGFFYGTVLVVLLILFISIFYRLFPNSGFSILFDYFFEKMYDFFEDILGNEEKKWIKTYVVILFFVILISNLLGVFLEILVPVFGNIADTDVSLLKKYIDIPTADINFNIAMALIGLLIIIFEQFRALGFGKALYEYFPIFGKNYLPYTRGNLNPIFDWPLFILVKIFDLIISLFLGLLEIVGHFAKVISLSFRLFGNVTSGGMLLAMLVGAISGLTLTYLNFEFPVLGPVILYFQSLLVALIQALVFPLLIAIFIKVAKFA</sequence>
<evidence type="ECO:0000256" key="1">
    <source>
        <dbReference type="ARBA" id="ARBA00004141"/>
    </source>
</evidence>
<evidence type="ECO:0000256" key="6">
    <source>
        <dbReference type="ARBA" id="ARBA00022781"/>
    </source>
</evidence>
<dbReference type="RefSeq" id="WP_213348647.1">
    <property type="nucleotide sequence ID" value="NZ_JAEDAM010000015.1"/>
</dbReference>
<dbReference type="InterPro" id="IPR045082">
    <property type="entry name" value="ATP_syn_F0_a_bact/chloroplast"/>
</dbReference>
<comment type="subcellular location">
    <subcellularLocation>
        <location evidence="1">Membrane</location>
        <topology evidence="1">Multi-pass membrane protein</topology>
    </subcellularLocation>
</comment>
<comment type="caution">
    <text evidence="12">The sequence shown here is derived from an EMBL/GenBank/DDBJ whole genome shotgun (WGS) entry which is preliminary data.</text>
</comment>
<keyword evidence="9 11" id="KW-0472">Membrane</keyword>
<feature type="transmembrane region" description="Helical" evidence="11">
    <location>
        <begin position="173"/>
        <end position="197"/>
    </location>
</feature>
<evidence type="ECO:0000256" key="11">
    <source>
        <dbReference type="SAM" id="Phobius"/>
    </source>
</evidence>
<keyword evidence="4" id="KW-0138">CF(0)</keyword>
<evidence type="ECO:0000256" key="5">
    <source>
        <dbReference type="ARBA" id="ARBA00022692"/>
    </source>
</evidence>
<dbReference type="Pfam" id="PF00119">
    <property type="entry name" value="ATP-synt_A"/>
    <property type="match status" value="1"/>
</dbReference>
<evidence type="ECO:0000313" key="13">
    <source>
        <dbReference type="Proteomes" id="UP000680365"/>
    </source>
</evidence>
<comment type="similarity">
    <text evidence="2">Belongs to the ATPase A chain family.</text>
</comment>
<keyword evidence="3" id="KW-0813">Transport</keyword>
<keyword evidence="8" id="KW-0406">Ion transport</keyword>
<dbReference type="PANTHER" id="PTHR42823">
    <property type="entry name" value="ATP SYNTHASE SUBUNIT A, CHLOROPLASTIC"/>
    <property type="match status" value="1"/>
</dbReference>
<keyword evidence="10" id="KW-0066">ATP synthesis</keyword>
<feature type="transmembrane region" description="Helical" evidence="11">
    <location>
        <begin position="247"/>
        <end position="270"/>
    </location>
</feature>
<accession>A0ABS5QKL5</accession>
<dbReference type="EMBL" id="JAEDAM010000015">
    <property type="protein sequence ID" value="MBS8121780.1"/>
    <property type="molecule type" value="Genomic_DNA"/>
</dbReference>
<feature type="transmembrane region" description="Helical" evidence="11">
    <location>
        <begin position="209"/>
        <end position="235"/>
    </location>
</feature>
<keyword evidence="13" id="KW-1185">Reference proteome</keyword>
<dbReference type="CDD" id="cd00310">
    <property type="entry name" value="ATP-synt_Fo_a_6"/>
    <property type="match status" value="1"/>
</dbReference>
<dbReference type="InterPro" id="IPR035908">
    <property type="entry name" value="F0_ATP_A_sf"/>
</dbReference>
<evidence type="ECO:0000313" key="12">
    <source>
        <dbReference type="EMBL" id="MBS8121780.1"/>
    </source>
</evidence>
<evidence type="ECO:0000256" key="8">
    <source>
        <dbReference type="ARBA" id="ARBA00023065"/>
    </source>
</evidence>
<feature type="transmembrane region" description="Helical" evidence="11">
    <location>
        <begin position="12"/>
        <end position="38"/>
    </location>
</feature>
<dbReference type="SUPFAM" id="SSF81336">
    <property type="entry name" value="F1F0 ATP synthase subunit A"/>
    <property type="match status" value="1"/>
</dbReference>
<protein>
    <submittedName>
        <fullName evidence="12">FoF1-type ATP synthase, membrane subunit a</fullName>
    </submittedName>
</protein>
<evidence type="ECO:0000256" key="4">
    <source>
        <dbReference type="ARBA" id="ARBA00022547"/>
    </source>
</evidence>
<keyword evidence="5 11" id="KW-0812">Transmembrane</keyword>
<dbReference type="Gene3D" id="1.20.120.220">
    <property type="entry name" value="ATP synthase, F0 complex, subunit A"/>
    <property type="match status" value="1"/>
</dbReference>
<gene>
    <name evidence="12" type="ORF">VAMP_24n219</name>
</gene>
<dbReference type="PANTHER" id="PTHR42823:SF3">
    <property type="entry name" value="ATP SYNTHASE SUBUNIT A, CHLOROPLASTIC"/>
    <property type="match status" value="1"/>
</dbReference>
<dbReference type="PROSITE" id="PS00449">
    <property type="entry name" value="ATPASE_A"/>
    <property type="match status" value="1"/>
</dbReference>
<evidence type="ECO:0000256" key="3">
    <source>
        <dbReference type="ARBA" id="ARBA00022448"/>
    </source>
</evidence>
<evidence type="ECO:0000256" key="10">
    <source>
        <dbReference type="ARBA" id="ARBA00023310"/>
    </source>
</evidence>